<sequence>MNIEGFEQADNIGVLFKDCFDDRINAIGPGDNAAVGYAVAGRNAADIPC</sequence>
<dbReference type="EMBL" id="MK072384">
    <property type="protein sequence ID" value="AYV82832.1"/>
    <property type="molecule type" value="Genomic_DNA"/>
</dbReference>
<proteinExistence type="predicted"/>
<organism evidence="1">
    <name type="scientific">Hyperionvirus sp</name>
    <dbReference type="NCBI Taxonomy" id="2487770"/>
    <lineage>
        <taxon>Viruses</taxon>
        <taxon>Varidnaviria</taxon>
        <taxon>Bamfordvirae</taxon>
        <taxon>Nucleocytoviricota</taxon>
        <taxon>Megaviricetes</taxon>
        <taxon>Imitervirales</taxon>
        <taxon>Mimiviridae</taxon>
        <taxon>Klosneuvirinae</taxon>
    </lineage>
</organism>
<reference evidence="1" key="1">
    <citation type="submission" date="2018-10" db="EMBL/GenBank/DDBJ databases">
        <title>Hidden diversity of soil giant viruses.</title>
        <authorList>
            <person name="Schulz F."/>
            <person name="Alteio L."/>
            <person name="Goudeau D."/>
            <person name="Ryan E.M."/>
            <person name="Malmstrom R.R."/>
            <person name="Blanchard J."/>
            <person name="Woyke T."/>
        </authorList>
    </citation>
    <scope>NUCLEOTIDE SEQUENCE</scope>
    <source>
        <strain evidence="1">HYV1</strain>
    </source>
</reference>
<gene>
    <name evidence="1" type="ORF">Hyperionvirus2_200</name>
</gene>
<accession>A0A3G5A721</accession>
<evidence type="ECO:0000313" key="1">
    <source>
        <dbReference type="EMBL" id="AYV82832.1"/>
    </source>
</evidence>
<name>A0A3G5A721_9VIRU</name>
<protein>
    <submittedName>
        <fullName evidence="1">Uncharacterized protein</fullName>
    </submittedName>
</protein>